<dbReference type="InterPro" id="IPR013538">
    <property type="entry name" value="ASHA1/2-like_C"/>
</dbReference>
<evidence type="ECO:0000256" key="1">
    <source>
        <dbReference type="ARBA" id="ARBA00006817"/>
    </source>
</evidence>
<dbReference type="InterPro" id="IPR023393">
    <property type="entry name" value="START-like_dom_sf"/>
</dbReference>
<dbReference type="Gene3D" id="3.30.530.20">
    <property type="match status" value="1"/>
</dbReference>
<dbReference type="CDD" id="cd08901">
    <property type="entry name" value="SRPBCC_CalC_Aha1-like_8"/>
    <property type="match status" value="1"/>
</dbReference>
<reference evidence="3 4" key="1">
    <citation type="submission" date="2015-10" db="EMBL/GenBank/DDBJ databases">
        <title>Genome sequencing and analysis of members of genus Stenotrophomonas.</title>
        <authorList>
            <person name="Patil P.P."/>
            <person name="Midha S."/>
            <person name="Patil P.B."/>
        </authorList>
    </citation>
    <scope>NUCLEOTIDE SEQUENCE [LARGE SCALE GENOMIC DNA]</scope>
    <source>
        <strain evidence="3 4">JCM 16536</strain>
    </source>
</reference>
<evidence type="ECO:0000313" key="3">
    <source>
        <dbReference type="EMBL" id="KRG37868.1"/>
    </source>
</evidence>
<dbReference type="EMBL" id="LLXU01000128">
    <property type="protein sequence ID" value="KRG37868.1"/>
    <property type="molecule type" value="Genomic_DNA"/>
</dbReference>
<proteinExistence type="inferred from homology"/>
<evidence type="ECO:0000259" key="2">
    <source>
        <dbReference type="Pfam" id="PF08327"/>
    </source>
</evidence>
<name>A0A0Q9ZY73_9GAMM</name>
<protein>
    <submittedName>
        <fullName evidence="3">ATPase</fullName>
    </submittedName>
</protein>
<comment type="caution">
    <text evidence="3">The sequence shown here is derived from an EMBL/GenBank/DDBJ whole genome shotgun (WGS) entry which is preliminary data.</text>
</comment>
<dbReference type="SUPFAM" id="SSF55961">
    <property type="entry name" value="Bet v1-like"/>
    <property type="match status" value="1"/>
</dbReference>
<organism evidence="3 4">
    <name type="scientific">Stenotrophomonas panacihumi</name>
    <dbReference type="NCBI Taxonomy" id="676599"/>
    <lineage>
        <taxon>Bacteria</taxon>
        <taxon>Pseudomonadati</taxon>
        <taxon>Pseudomonadota</taxon>
        <taxon>Gammaproteobacteria</taxon>
        <taxon>Lysobacterales</taxon>
        <taxon>Lysobacteraceae</taxon>
        <taxon>Stenotrophomonas</taxon>
    </lineage>
</organism>
<dbReference type="Proteomes" id="UP000051802">
    <property type="component" value="Unassembled WGS sequence"/>
</dbReference>
<dbReference type="RefSeq" id="WP_057649013.1">
    <property type="nucleotide sequence ID" value="NZ_LLXU01000128.1"/>
</dbReference>
<dbReference type="AlphaFoldDB" id="A0A0Q9ZY73"/>
<dbReference type="STRING" id="676599.ARC20_15765"/>
<comment type="similarity">
    <text evidence="1">Belongs to the AHA1 family.</text>
</comment>
<gene>
    <name evidence="3" type="ORF">ARC20_15765</name>
</gene>
<keyword evidence="4" id="KW-1185">Reference proteome</keyword>
<sequence length="153" mass="17077">MEPQFSVFGHVGQPVAEVYEAVADPAQLSHYFTTGGARGRVATGATVYWDFHDFPGEFPVQIIEATAPERIVLEWDSNEPVPEGESPRRTRVTFAFSATDDGRTRVEITETGWAATDDGFRASYGNCMGWSQMLCALKAWLEYGINLREGMYR</sequence>
<dbReference type="OrthoDB" id="9806378at2"/>
<accession>A0A0Q9ZY73</accession>
<feature type="domain" description="Activator of Hsp90 ATPase homologue 1/2-like C-terminal" evidence="2">
    <location>
        <begin position="14"/>
        <end position="142"/>
    </location>
</feature>
<dbReference type="Pfam" id="PF08327">
    <property type="entry name" value="AHSA1"/>
    <property type="match status" value="1"/>
</dbReference>
<evidence type="ECO:0000313" key="4">
    <source>
        <dbReference type="Proteomes" id="UP000051802"/>
    </source>
</evidence>